<evidence type="ECO:0000256" key="11">
    <source>
        <dbReference type="ARBA" id="ARBA00023242"/>
    </source>
</evidence>
<evidence type="ECO:0000256" key="10">
    <source>
        <dbReference type="ARBA" id="ARBA00023163"/>
    </source>
</evidence>
<evidence type="ECO:0000256" key="3">
    <source>
        <dbReference type="ARBA" id="ARBA00013898"/>
    </source>
</evidence>
<feature type="cross-link" description="Glycyl lysine isopeptide (Lys-Gly) (interchain with G-Cter in SUMO2)" evidence="13">
    <location>
        <position position="273"/>
    </location>
</feature>
<keyword evidence="6" id="KW-0832">Ubl conjugation</keyword>
<dbReference type="Gene3D" id="1.10.10.10">
    <property type="entry name" value="Winged helix-like DNA-binding domain superfamily/Winged helix DNA-binding domain"/>
    <property type="match status" value="1"/>
</dbReference>
<proteinExistence type="predicted"/>
<dbReference type="FunFam" id="1.10.10.10:FF:000065">
    <property type="entry name" value="Interferon regulatory factor"/>
    <property type="match status" value="1"/>
</dbReference>
<feature type="non-terminal residue" evidence="16">
    <location>
        <position position="335"/>
    </location>
</feature>
<dbReference type="GO" id="GO:0005634">
    <property type="term" value="C:nucleus"/>
    <property type="evidence" value="ECO:0007669"/>
    <property type="project" value="UniProtKB-SubCell"/>
</dbReference>
<dbReference type="OrthoDB" id="6538197at2759"/>
<dbReference type="InterPro" id="IPR001346">
    <property type="entry name" value="Interferon_reg_fact_DNA-bd_dom"/>
</dbReference>
<feature type="non-terminal residue" evidence="16">
    <location>
        <position position="1"/>
    </location>
</feature>
<dbReference type="GO" id="GO:0002376">
    <property type="term" value="P:immune system process"/>
    <property type="evidence" value="ECO:0007669"/>
    <property type="project" value="TreeGrafter"/>
</dbReference>
<evidence type="ECO:0000256" key="9">
    <source>
        <dbReference type="ARBA" id="ARBA00023159"/>
    </source>
</evidence>
<evidence type="ECO:0000256" key="12">
    <source>
        <dbReference type="PIRSR" id="PIRSR038196-1"/>
    </source>
</evidence>
<dbReference type="SUPFAM" id="SSF46785">
    <property type="entry name" value="Winged helix' DNA-binding domain"/>
    <property type="match status" value="1"/>
</dbReference>
<dbReference type="PANTHER" id="PTHR11949:SF3">
    <property type="entry name" value="INTERFERON REGULATORY FACTOR 1"/>
    <property type="match status" value="1"/>
</dbReference>
<keyword evidence="8" id="KW-0238">DNA-binding</keyword>
<feature type="modified residue" description="N6-acetyllysine" evidence="12">
    <location>
        <position position="75"/>
    </location>
</feature>
<keyword evidence="17" id="KW-1185">Reference proteome</keyword>
<comment type="subcellular location">
    <subcellularLocation>
        <location evidence="2">Cytoplasm</location>
    </subcellularLocation>
    <subcellularLocation>
        <location evidence="1">Nucleus</location>
    </subcellularLocation>
</comment>
<evidence type="ECO:0000256" key="8">
    <source>
        <dbReference type="ARBA" id="ARBA00023125"/>
    </source>
</evidence>
<dbReference type="GO" id="GO:0000981">
    <property type="term" value="F:DNA-binding transcription factor activity, RNA polymerase II-specific"/>
    <property type="evidence" value="ECO:0007669"/>
    <property type="project" value="TreeGrafter"/>
</dbReference>
<dbReference type="AlphaFoldDB" id="A0A7L2VD72"/>
<gene>
    <name evidence="16" type="primary">Irf1</name>
    <name evidence="16" type="ORF">BRALEP_R00617</name>
</gene>
<evidence type="ECO:0000256" key="14">
    <source>
        <dbReference type="SAM" id="MobiDB-lite"/>
    </source>
</evidence>
<dbReference type="GO" id="GO:0005737">
    <property type="term" value="C:cytoplasm"/>
    <property type="evidence" value="ECO:0007669"/>
    <property type="project" value="UniProtKB-SubCell"/>
</dbReference>
<dbReference type="PANTHER" id="PTHR11949">
    <property type="entry name" value="INTERFERON REGULATORY FACTOR"/>
    <property type="match status" value="1"/>
</dbReference>
<keyword evidence="9" id="KW-0010">Activator</keyword>
<dbReference type="GO" id="GO:0000978">
    <property type="term" value="F:RNA polymerase II cis-regulatory region sequence-specific DNA binding"/>
    <property type="evidence" value="ECO:0007669"/>
    <property type="project" value="TreeGrafter"/>
</dbReference>
<dbReference type="Pfam" id="PF00605">
    <property type="entry name" value="IRF"/>
    <property type="match status" value="1"/>
</dbReference>
<feature type="domain" description="IRF tryptophan pentad repeat" evidence="15">
    <location>
        <begin position="5"/>
        <end position="113"/>
    </location>
</feature>
<name>A0A7L2VD72_9AVES</name>
<dbReference type="InterPro" id="IPR017431">
    <property type="entry name" value="IRF1/IRF2"/>
</dbReference>
<evidence type="ECO:0000256" key="1">
    <source>
        <dbReference type="ARBA" id="ARBA00004123"/>
    </source>
</evidence>
<evidence type="ECO:0000256" key="6">
    <source>
        <dbReference type="ARBA" id="ARBA00022843"/>
    </source>
</evidence>
<accession>A0A7L2VD72</accession>
<feature type="compositionally biased region" description="Basic and acidic residues" evidence="14">
    <location>
        <begin position="117"/>
        <end position="140"/>
    </location>
</feature>
<keyword evidence="4" id="KW-0963">Cytoplasm</keyword>
<keyword evidence="7" id="KW-0805">Transcription regulation</keyword>
<evidence type="ECO:0000256" key="7">
    <source>
        <dbReference type="ARBA" id="ARBA00023015"/>
    </source>
</evidence>
<keyword evidence="11" id="KW-0539">Nucleus</keyword>
<dbReference type="InterPro" id="IPR036390">
    <property type="entry name" value="WH_DNA-bd_sf"/>
</dbReference>
<evidence type="ECO:0000256" key="13">
    <source>
        <dbReference type="PIRSR" id="PIRSR038196-2"/>
    </source>
</evidence>
<dbReference type="PIRSF" id="PIRSF038196">
    <property type="entry name" value="IFN_RF1/2"/>
    <property type="match status" value="1"/>
</dbReference>
<evidence type="ECO:0000256" key="4">
    <source>
        <dbReference type="ARBA" id="ARBA00022490"/>
    </source>
</evidence>
<dbReference type="EMBL" id="VYZX01011215">
    <property type="protein sequence ID" value="NXS55509.1"/>
    <property type="molecule type" value="Genomic_DNA"/>
</dbReference>
<feature type="modified residue" description="N6-acetyllysine" evidence="12">
    <location>
        <position position="78"/>
    </location>
</feature>
<dbReference type="Proteomes" id="UP000520535">
    <property type="component" value="Unassembled WGS sequence"/>
</dbReference>
<keyword evidence="5" id="KW-1017">Isopeptide bond</keyword>
<comment type="caution">
    <text evidence="16">The sequence shown here is derived from an EMBL/GenBank/DDBJ whole genome shotgun (WGS) entry which is preliminary data.</text>
</comment>
<organism evidence="16 17">
    <name type="scientific">Brachypteracias leptosomus</name>
    <name type="common">short-legged ground-roller</name>
    <dbReference type="NCBI Taxonomy" id="135165"/>
    <lineage>
        <taxon>Eukaryota</taxon>
        <taxon>Metazoa</taxon>
        <taxon>Chordata</taxon>
        <taxon>Craniata</taxon>
        <taxon>Vertebrata</taxon>
        <taxon>Euteleostomi</taxon>
        <taxon>Archelosauria</taxon>
        <taxon>Archosauria</taxon>
        <taxon>Dinosauria</taxon>
        <taxon>Saurischia</taxon>
        <taxon>Theropoda</taxon>
        <taxon>Coelurosauria</taxon>
        <taxon>Aves</taxon>
        <taxon>Neognathae</taxon>
        <taxon>Neoaves</taxon>
        <taxon>Telluraves</taxon>
        <taxon>Coraciimorphae</taxon>
        <taxon>Coraciiformes</taxon>
        <taxon>Brachypteraciidae</taxon>
        <taxon>Brachypteracias</taxon>
    </lineage>
</organism>
<keyword evidence="10" id="KW-0804">Transcription</keyword>
<evidence type="ECO:0000259" key="15">
    <source>
        <dbReference type="PROSITE" id="PS51507"/>
    </source>
</evidence>
<evidence type="ECO:0000256" key="5">
    <source>
        <dbReference type="ARBA" id="ARBA00022499"/>
    </source>
</evidence>
<protein>
    <recommendedName>
        <fullName evidence="3">Interferon regulatory factor 1</fullName>
    </recommendedName>
</protein>
<dbReference type="CDD" id="cd00103">
    <property type="entry name" value="IRF"/>
    <property type="match status" value="1"/>
</dbReference>
<feature type="region of interest" description="Disordered" evidence="14">
    <location>
        <begin position="110"/>
        <end position="140"/>
    </location>
</feature>
<dbReference type="SMART" id="SM00348">
    <property type="entry name" value="IRF"/>
    <property type="match status" value="1"/>
</dbReference>
<dbReference type="PRINTS" id="PR00267">
    <property type="entry name" value="INTFRNREGFCT"/>
</dbReference>
<evidence type="ECO:0000313" key="17">
    <source>
        <dbReference type="Proteomes" id="UP000520535"/>
    </source>
</evidence>
<reference evidence="16 17" key="1">
    <citation type="submission" date="2019-09" db="EMBL/GenBank/DDBJ databases">
        <title>Bird 10,000 Genomes (B10K) Project - Family phase.</title>
        <authorList>
            <person name="Zhang G."/>
        </authorList>
    </citation>
    <scope>NUCLEOTIDE SEQUENCE [LARGE SCALE GENOMIC DNA]</scope>
    <source>
        <strain evidence="16">B10K-DU-012-52</strain>
    </source>
</reference>
<evidence type="ECO:0000313" key="16">
    <source>
        <dbReference type="EMBL" id="NXS55509.1"/>
    </source>
</evidence>
<sequence>MPVSRMRMRPWLEMQINSNKIPGLIWINKDKMMFQIPWKLSAKPGWDMEKDACLFRSWAIHTGGYKVGEKDPDPKTWKANFRCAMNSLPDIEEVKDKSINKGSSAVRVYRMLPPLTKDQKKERKSKSSREARNRSKRKLYEDVRLEESAERLTTTPLPDDHSSYTVHDYTGQEVEVESTSITLDLSSCEVTGSLTSSLAEWRPSMETTMADSTNDLYQLQVSPLASSSEGGYIYFFLPWSFPQKGGAGFHHLLVVLQLLEPSQDWHATSVGGKGFLINEPGTQSMGSTYSYKEQDGEIDTTSGEMEFRFFDQKTTLDFSWLETVRPTMPVIPCGL</sequence>
<dbReference type="InterPro" id="IPR036388">
    <property type="entry name" value="WH-like_DNA-bd_sf"/>
</dbReference>
<dbReference type="PROSITE" id="PS51507">
    <property type="entry name" value="IRF_2"/>
    <property type="match status" value="1"/>
</dbReference>
<evidence type="ECO:0000256" key="2">
    <source>
        <dbReference type="ARBA" id="ARBA00004496"/>
    </source>
</evidence>